<dbReference type="AlphaFoldDB" id="A0A9D4KF12"/>
<proteinExistence type="predicted"/>
<evidence type="ECO:0000313" key="2">
    <source>
        <dbReference type="Proteomes" id="UP000828390"/>
    </source>
</evidence>
<reference evidence="1" key="1">
    <citation type="journal article" date="2019" name="bioRxiv">
        <title>The Genome of the Zebra Mussel, Dreissena polymorpha: A Resource for Invasive Species Research.</title>
        <authorList>
            <person name="McCartney M.A."/>
            <person name="Auch B."/>
            <person name="Kono T."/>
            <person name="Mallez S."/>
            <person name="Zhang Y."/>
            <person name="Obille A."/>
            <person name="Becker A."/>
            <person name="Abrahante J.E."/>
            <person name="Garbe J."/>
            <person name="Badalamenti J.P."/>
            <person name="Herman A."/>
            <person name="Mangelson H."/>
            <person name="Liachko I."/>
            <person name="Sullivan S."/>
            <person name="Sone E.D."/>
            <person name="Koren S."/>
            <person name="Silverstein K.A.T."/>
            <person name="Beckman K.B."/>
            <person name="Gohl D.M."/>
        </authorList>
    </citation>
    <scope>NUCLEOTIDE SEQUENCE</scope>
    <source>
        <strain evidence="1">Duluth1</strain>
        <tissue evidence="1">Whole animal</tissue>
    </source>
</reference>
<comment type="caution">
    <text evidence="1">The sequence shown here is derived from an EMBL/GenBank/DDBJ whole genome shotgun (WGS) entry which is preliminary data.</text>
</comment>
<reference evidence="1" key="2">
    <citation type="submission" date="2020-11" db="EMBL/GenBank/DDBJ databases">
        <authorList>
            <person name="McCartney M.A."/>
            <person name="Auch B."/>
            <person name="Kono T."/>
            <person name="Mallez S."/>
            <person name="Becker A."/>
            <person name="Gohl D.M."/>
            <person name="Silverstein K.A.T."/>
            <person name="Koren S."/>
            <person name="Bechman K.B."/>
            <person name="Herman A."/>
            <person name="Abrahante J.E."/>
            <person name="Garbe J."/>
        </authorList>
    </citation>
    <scope>NUCLEOTIDE SEQUENCE</scope>
    <source>
        <strain evidence="1">Duluth1</strain>
        <tissue evidence="1">Whole animal</tissue>
    </source>
</reference>
<organism evidence="1 2">
    <name type="scientific">Dreissena polymorpha</name>
    <name type="common">Zebra mussel</name>
    <name type="synonym">Mytilus polymorpha</name>
    <dbReference type="NCBI Taxonomy" id="45954"/>
    <lineage>
        <taxon>Eukaryota</taxon>
        <taxon>Metazoa</taxon>
        <taxon>Spiralia</taxon>
        <taxon>Lophotrochozoa</taxon>
        <taxon>Mollusca</taxon>
        <taxon>Bivalvia</taxon>
        <taxon>Autobranchia</taxon>
        <taxon>Heteroconchia</taxon>
        <taxon>Euheterodonta</taxon>
        <taxon>Imparidentia</taxon>
        <taxon>Neoheterodontei</taxon>
        <taxon>Myida</taxon>
        <taxon>Dreissenoidea</taxon>
        <taxon>Dreissenidae</taxon>
        <taxon>Dreissena</taxon>
    </lineage>
</organism>
<accession>A0A9D4KF12</accession>
<evidence type="ECO:0000313" key="1">
    <source>
        <dbReference type="EMBL" id="KAH3837986.1"/>
    </source>
</evidence>
<gene>
    <name evidence="1" type="ORF">DPMN_111391</name>
</gene>
<sequence>MFTLDEISIFHEQCLSFWVRYKLANSTARRRWSGLSLLFVSSLGATKDCGEELQTRLRQLHSHVWQQKINACYHQQGGI</sequence>
<dbReference type="EMBL" id="JAIWYP010000004">
    <property type="protein sequence ID" value="KAH3837986.1"/>
    <property type="molecule type" value="Genomic_DNA"/>
</dbReference>
<dbReference type="Proteomes" id="UP000828390">
    <property type="component" value="Unassembled WGS sequence"/>
</dbReference>
<keyword evidence="2" id="KW-1185">Reference proteome</keyword>
<name>A0A9D4KF12_DREPO</name>
<protein>
    <submittedName>
        <fullName evidence="1">Uncharacterized protein</fullName>
    </submittedName>
</protein>